<reference evidence="6" key="1">
    <citation type="submission" date="2025-08" db="UniProtKB">
        <authorList>
            <consortium name="RefSeq"/>
        </authorList>
    </citation>
    <scope>IDENTIFICATION</scope>
    <source>
        <tissue evidence="6">Sperm</tissue>
    </source>
</reference>
<feature type="domain" description="Ig-like" evidence="4">
    <location>
        <begin position="862"/>
        <end position="979"/>
    </location>
</feature>
<feature type="domain" description="Ig-like" evidence="4">
    <location>
        <begin position="20"/>
        <end position="115"/>
    </location>
</feature>
<feature type="chain" id="PRO_5042538518" evidence="3">
    <location>
        <begin position="28"/>
        <end position="1891"/>
    </location>
</feature>
<dbReference type="PROSITE" id="PS50835">
    <property type="entry name" value="IG_LIKE"/>
    <property type="match status" value="15"/>
</dbReference>
<dbReference type="InterPro" id="IPR013783">
    <property type="entry name" value="Ig-like_fold"/>
</dbReference>
<feature type="region of interest" description="Disordered" evidence="1">
    <location>
        <begin position="49"/>
        <end position="78"/>
    </location>
</feature>
<dbReference type="SMART" id="SM00406">
    <property type="entry name" value="IGv"/>
    <property type="match status" value="7"/>
</dbReference>
<feature type="domain" description="Ig-like" evidence="4">
    <location>
        <begin position="1287"/>
        <end position="1383"/>
    </location>
</feature>
<sequence>MDTETRRRAVWMSVVICILSRITSVHLQASPREYFVAVGQEVTLTCDKNTPGWSQHDNPNISSITRQRGEGSGATDMDLTNSRDFRITVTEDVDQHRASIRIENVQHSDAGVYSCLGKSEVGTESPMMEIITMEVSANPSSVVSEGETVTLTCHISNSAYVQSIVWTHGGTEMNPRNSVLTLHKIKRCQEGAWTCGVKTQTDQASASHDLTVSSQNVCDVKAPAPRKYFVSVGQTVILPCVEDDPEFKWKDHPSSDLALTWRWERQGSGSETIVQYPKQTGQRYGDVWKNTAIPLVSRITTLKSNFDKDNFSIQISKVQHSDAGLYICHFAGYFRTSSLTRELITMQVSANPSSVMSEGETVTLTCHISNSAYVQSIVWTHGGTEMNPRNSVLTLHKVKRCQEGAWTCGVKNQTDQASASHHLTVSSQNVCDVKAPAPRKYFVSVGQSVILQCVEDDPEFKWKDHPSSDLALTWRWERQGSGSETIVQYPKQTGQRYGDVWKNTAIPLVSRIMALKSYFDKDNFSIQISKVQYSDAGLYICHFTGYFRTSSLTRELITMQVSANPSSVVSEGETVTLTCHISNSAYVQSIVWTHGGTEMNPRHSVLTLHKIKRCQEGAWTCGVKPQTDQASASHDLTVSSQNVCDVKAPAPRKYFVSVGQSVILQCVEDDPEFKWKDHPSSDLALTWRWERQGSGSETIVQYPKQTGQRYGDVWKNTAIPLVSRITTLKSNFDKDNFSIQISKVQHSDAGLYICHFAGYFRTSSLTRELITMQVSANPSSVMSEGETVTLTCHISNSAYVQSIVWTHGGTEMNPRNSVLTLHKVKRCQEGAWTCGVKNQTDQASASHHLTVSSQNVCDVKAPAPRKYFVSVGQSVILQCVEDDPEFKWKDHPSSDLALTWRWERQGSGSETIVQYPKQTGQRYGDVWKNTAIPLVSRIMALKSYFDKDNFSIQISKVQYSDAGLYICHFTGYFRTSSLTRELITMQVSANPSSVVSEGETVTLTCHISNSAYVQSIVWTHGGTEMNPRHSVLTLHKIKRCQEGAWTCGVKPQTDQASASHDLTVSSQNVCDVKAPAPRKYFVSVGQSVILQCVEDDPEFKWKDHPSSDLALTWRWERQGSGSETIVQYPKQTGQRYGDVWKNTAIPLVSRITALKSYFDKDNFSIQISKVQYSDAGLYICHFTGYFRTSSLTRELITMQVSANPSRSVTEGETVTLTCLISNSGYRTGLVWYHGQIYISQGNQLTLNKVKRSQQGEWKCFLYHQHHSRFASYTLELTSTGSHVEKAPAVQKYFIHEGGEVSLSCDESDPGFQWKDHSQRTRAVTWKWRSHDGTTKRYDQNIQYPSQPSDYKDQFPLALSKVTFSRGGVYTCEFTGYYRTGTLTMELVTMKVSSNTSNTVAEGESISLTCQLSNDSYAHMVRWIHNGIEISHQSSLVLVKVKAAQSGLWKCSLKRESGEISEVAYNLNVQKIGAEQNAPRNYAATIGEGTTLPCTESDPGFVWRSSSNESRSVTWYWRPRGDSTVRTILEAHPAGPHAAFSSHLNSHVTISSSAFDNDDFSLTISVVNESSAGVYTCQLTGYYRSGSLMSEMFTTQVSRASPYVSVAIGVVLAVLLSAGAAVVVVCYRRRKLNAGPQHGQGNSVNLQEMAAGERTTDENRQAYEEEALVYSQIEALPESSGSQPQHNQNVGVIYASVNAEDQHTNEVAYSVVQASAADKMKPKVKPKGNGGSPNAVVNRPEHDNNEVVYSVVQVAAAGNMKPKPKPKRDGGDPNAVANRSEHDNNEVVYSVVQAPAAGNIKPKLKPKPKRDGGDPNAVVDRSEHDKNEAVNSMVQAPAAGNMNPNAVVNRPQPEENQVVYSLLSTPNASKPALKPKPNKAVDALYTVVAKKK</sequence>
<dbReference type="InterPro" id="IPR003599">
    <property type="entry name" value="Ig_sub"/>
</dbReference>
<dbReference type="Gene3D" id="2.60.40.10">
    <property type="entry name" value="Immunoglobulins"/>
    <property type="match status" value="14"/>
</dbReference>
<dbReference type="InterPro" id="IPR007110">
    <property type="entry name" value="Ig-like_dom"/>
</dbReference>
<keyword evidence="5" id="KW-1185">Reference proteome</keyword>
<accession>A0AAJ7X5F8</accession>
<feature type="signal peptide" evidence="3">
    <location>
        <begin position="1"/>
        <end position="27"/>
    </location>
</feature>
<keyword evidence="3" id="KW-0732">Signal</keyword>
<feature type="region of interest" description="Disordered" evidence="1">
    <location>
        <begin position="1718"/>
        <end position="1744"/>
    </location>
</feature>
<dbReference type="PANTHER" id="PTHR11422:SF10">
    <property type="entry name" value="IG-LIKE DOMAIN-CONTAINING PROTEIN"/>
    <property type="match status" value="1"/>
</dbReference>
<name>A0AAJ7X5F8_PETMA</name>
<feature type="region of interest" description="Disordered" evidence="1">
    <location>
        <begin position="1756"/>
        <end position="1829"/>
    </location>
</feature>
<evidence type="ECO:0000259" key="4">
    <source>
        <dbReference type="PROSITE" id="PS50835"/>
    </source>
</evidence>
<feature type="domain" description="Ig-like" evidence="4">
    <location>
        <begin position="436"/>
        <end position="553"/>
    </location>
</feature>
<feature type="domain" description="Ig-like" evidence="4">
    <location>
        <begin position="649"/>
        <end position="766"/>
    </location>
</feature>
<dbReference type="Pfam" id="PF07686">
    <property type="entry name" value="V-set"/>
    <property type="match status" value="7"/>
</dbReference>
<feature type="domain" description="Ig-like" evidence="4">
    <location>
        <begin position="555"/>
        <end position="639"/>
    </location>
</feature>
<dbReference type="PANTHER" id="PTHR11422">
    <property type="entry name" value="T-CELL SURFACE GLYCOPROTEIN CD4"/>
    <property type="match status" value="1"/>
</dbReference>
<feature type="domain" description="Ig-like" evidence="4">
    <location>
        <begin position="981"/>
        <end position="1065"/>
    </location>
</feature>
<dbReference type="InterPro" id="IPR003598">
    <property type="entry name" value="Ig_sub2"/>
</dbReference>
<dbReference type="SMART" id="SM00409">
    <property type="entry name" value="IG"/>
    <property type="match status" value="15"/>
</dbReference>
<evidence type="ECO:0000256" key="3">
    <source>
        <dbReference type="SAM" id="SignalP"/>
    </source>
</evidence>
<dbReference type="InterPro" id="IPR013106">
    <property type="entry name" value="Ig_V-set"/>
</dbReference>
<dbReference type="InterPro" id="IPR036179">
    <property type="entry name" value="Ig-like_dom_sf"/>
</dbReference>
<feature type="domain" description="Ig-like" evidence="4">
    <location>
        <begin position="1075"/>
        <end position="1192"/>
    </location>
</feature>
<feature type="domain" description="Ig-like" evidence="4">
    <location>
        <begin position="342"/>
        <end position="426"/>
    </location>
</feature>
<feature type="domain" description="Ig-like" evidence="4">
    <location>
        <begin position="223"/>
        <end position="340"/>
    </location>
</feature>
<feature type="transmembrane region" description="Helical" evidence="2">
    <location>
        <begin position="1602"/>
        <end position="1626"/>
    </location>
</feature>
<gene>
    <name evidence="6" type="primary">LOC116948868</name>
</gene>
<proteinExistence type="predicted"/>
<organism evidence="5 6">
    <name type="scientific">Petromyzon marinus</name>
    <name type="common">Sea lamprey</name>
    <dbReference type="NCBI Taxonomy" id="7757"/>
    <lineage>
        <taxon>Eukaryota</taxon>
        <taxon>Metazoa</taxon>
        <taxon>Chordata</taxon>
        <taxon>Craniata</taxon>
        <taxon>Vertebrata</taxon>
        <taxon>Cyclostomata</taxon>
        <taxon>Hyperoartia</taxon>
        <taxon>Petromyzontiformes</taxon>
        <taxon>Petromyzontidae</taxon>
        <taxon>Petromyzon</taxon>
    </lineage>
</organism>
<dbReference type="KEGG" id="pmrn:116948868"/>
<keyword evidence="2" id="KW-1133">Transmembrane helix</keyword>
<evidence type="ECO:0000256" key="2">
    <source>
        <dbReference type="SAM" id="Phobius"/>
    </source>
</evidence>
<feature type="domain" description="Ig-like" evidence="4">
    <location>
        <begin position="1194"/>
        <end position="1277"/>
    </location>
</feature>
<feature type="domain" description="Ig-like" evidence="4">
    <location>
        <begin position="126"/>
        <end position="213"/>
    </location>
</feature>
<dbReference type="Pfam" id="PF13895">
    <property type="entry name" value="Ig_2"/>
    <property type="match status" value="5"/>
</dbReference>
<feature type="domain" description="Ig-like" evidence="4">
    <location>
        <begin position="768"/>
        <end position="852"/>
    </location>
</feature>
<dbReference type="RefSeq" id="XP_032821945.1">
    <property type="nucleotide sequence ID" value="XM_032966054.1"/>
</dbReference>
<dbReference type="Proteomes" id="UP001318040">
    <property type="component" value="Chromosome 35"/>
</dbReference>
<keyword evidence="2" id="KW-0472">Membrane</keyword>
<evidence type="ECO:0000256" key="1">
    <source>
        <dbReference type="SAM" id="MobiDB-lite"/>
    </source>
</evidence>
<evidence type="ECO:0000313" key="6">
    <source>
        <dbReference type="RefSeq" id="XP_032821945.1"/>
    </source>
</evidence>
<dbReference type="SMART" id="SM00408">
    <property type="entry name" value="IGc2"/>
    <property type="match status" value="15"/>
</dbReference>
<feature type="domain" description="Ig-like" evidence="4">
    <location>
        <begin position="1478"/>
        <end position="1593"/>
    </location>
</feature>
<protein>
    <submittedName>
        <fullName evidence="6">Uncharacterized protein LOC116948868 isoform X1</fullName>
    </submittedName>
</protein>
<dbReference type="SUPFAM" id="SSF48726">
    <property type="entry name" value="Immunoglobulin"/>
    <property type="match status" value="15"/>
</dbReference>
<evidence type="ECO:0000313" key="5">
    <source>
        <dbReference type="Proteomes" id="UP001318040"/>
    </source>
</evidence>
<feature type="domain" description="Ig-like" evidence="4">
    <location>
        <begin position="1385"/>
        <end position="1460"/>
    </location>
</feature>
<keyword evidence="2" id="KW-0812">Transmembrane</keyword>
<feature type="compositionally biased region" description="Polar residues" evidence="1">
    <location>
        <begin position="49"/>
        <end position="66"/>
    </location>
</feature>